<dbReference type="STRING" id="1470563.SAMN05444000_10295"/>
<dbReference type="Proteomes" id="UP000183982">
    <property type="component" value="Unassembled WGS sequence"/>
</dbReference>
<reference evidence="2" key="1">
    <citation type="submission" date="2016-11" db="EMBL/GenBank/DDBJ databases">
        <authorList>
            <person name="Varghese N."/>
            <person name="Submissions S."/>
        </authorList>
    </citation>
    <scope>NUCLEOTIDE SEQUENCE [LARGE SCALE GENOMIC DNA]</scope>
    <source>
        <strain evidence="2">DSM 100564</strain>
    </source>
</reference>
<keyword evidence="2" id="KW-1185">Reference proteome</keyword>
<evidence type="ECO:0000313" key="2">
    <source>
        <dbReference type="Proteomes" id="UP000183982"/>
    </source>
</evidence>
<accession>A0A1M6CLQ5</accession>
<organism evidence="1 2">
    <name type="scientific">Shimia gijangensis</name>
    <dbReference type="NCBI Taxonomy" id="1470563"/>
    <lineage>
        <taxon>Bacteria</taxon>
        <taxon>Pseudomonadati</taxon>
        <taxon>Pseudomonadota</taxon>
        <taxon>Alphaproteobacteria</taxon>
        <taxon>Rhodobacterales</taxon>
        <taxon>Roseobacteraceae</taxon>
    </lineage>
</organism>
<name>A0A1M6CLQ5_9RHOB</name>
<proteinExistence type="predicted"/>
<dbReference type="AlphaFoldDB" id="A0A1M6CLQ5"/>
<evidence type="ECO:0000313" key="1">
    <source>
        <dbReference type="EMBL" id="SHI61889.1"/>
    </source>
</evidence>
<gene>
    <name evidence="1" type="ORF">SAMN05444000_10295</name>
</gene>
<dbReference type="EMBL" id="FQZQ01000002">
    <property type="protein sequence ID" value="SHI61889.1"/>
    <property type="molecule type" value="Genomic_DNA"/>
</dbReference>
<sequence>MKIKRRHCENRPSATPCLMLDHPQYLWAHCADEFRTRITSAGFQVQKLSLADAFG</sequence>
<protein>
    <submittedName>
        <fullName evidence="1">Uncharacterized protein</fullName>
    </submittedName>
</protein>